<dbReference type="AlphaFoldDB" id="A0A9D1DVQ2"/>
<dbReference type="SMART" id="SM00902">
    <property type="entry name" value="Fe_hyd_SSU"/>
    <property type="match status" value="1"/>
</dbReference>
<comment type="caution">
    <text evidence="5">The sequence shown here is derived from an EMBL/GenBank/DDBJ whole genome shotgun (WGS) entry which is preliminary data.</text>
</comment>
<dbReference type="Pfam" id="PF02906">
    <property type="entry name" value="Fe_hyd_lg_C"/>
    <property type="match status" value="1"/>
</dbReference>
<keyword evidence="3" id="KW-0411">Iron-sulfur</keyword>
<feature type="domain" description="4Fe-4S ferredoxin-type" evidence="4">
    <location>
        <begin position="41"/>
        <end position="70"/>
    </location>
</feature>
<proteinExistence type="predicted"/>
<reference evidence="5" key="2">
    <citation type="journal article" date="2021" name="PeerJ">
        <title>Extensive microbial diversity within the chicken gut microbiome revealed by metagenomics and culture.</title>
        <authorList>
            <person name="Gilroy R."/>
            <person name="Ravi A."/>
            <person name="Getino M."/>
            <person name="Pursley I."/>
            <person name="Horton D.L."/>
            <person name="Alikhan N.F."/>
            <person name="Baker D."/>
            <person name="Gharbi K."/>
            <person name="Hall N."/>
            <person name="Watson M."/>
            <person name="Adriaenssens E.M."/>
            <person name="Foster-Nyarko E."/>
            <person name="Jarju S."/>
            <person name="Secka A."/>
            <person name="Antonio M."/>
            <person name="Oren A."/>
            <person name="Chaudhuri R.R."/>
            <person name="La Ragione R."/>
            <person name="Hildebrand F."/>
            <person name="Pallen M.J."/>
        </authorList>
    </citation>
    <scope>NUCLEOTIDE SEQUENCE</scope>
    <source>
        <strain evidence="5">CHK184-20233</strain>
    </source>
</reference>
<dbReference type="SUPFAM" id="SSF54862">
    <property type="entry name" value="4Fe-4S ferredoxins"/>
    <property type="match status" value="1"/>
</dbReference>
<dbReference type="InterPro" id="IPR017896">
    <property type="entry name" value="4Fe4S_Fe-S-bd"/>
</dbReference>
<dbReference type="InterPro" id="IPR050340">
    <property type="entry name" value="Cytosolic_Fe-S_CAF"/>
</dbReference>
<evidence type="ECO:0000313" key="6">
    <source>
        <dbReference type="Proteomes" id="UP000824232"/>
    </source>
</evidence>
<accession>A0A9D1DVQ2</accession>
<keyword evidence="1" id="KW-0479">Metal-binding</keyword>
<dbReference type="EMBL" id="DVHC01000068">
    <property type="protein sequence ID" value="HIR59867.1"/>
    <property type="molecule type" value="Genomic_DNA"/>
</dbReference>
<dbReference type="PANTHER" id="PTHR11615">
    <property type="entry name" value="NITRATE, FORMATE, IRON DEHYDROGENASE"/>
    <property type="match status" value="1"/>
</dbReference>
<dbReference type="Gene3D" id="3.40.950.10">
    <property type="entry name" value="Fe-only Hydrogenase (Larger Subunit), Chain L, domain 3"/>
    <property type="match status" value="1"/>
</dbReference>
<dbReference type="InterPro" id="IPR017900">
    <property type="entry name" value="4Fe4S_Fe_S_CS"/>
</dbReference>
<reference evidence="5" key="1">
    <citation type="submission" date="2020-10" db="EMBL/GenBank/DDBJ databases">
        <authorList>
            <person name="Gilroy R."/>
        </authorList>
    </citation>
    <scope>NUCLEOTIDE SEQUENCE</scope>
    <source>
        <strain evidence="5">CHK184-20233</strain>
    </source>
</reference>
<dbReference type="InterPro" id="IPR003149">
    <property type="entry name" value="Fe_hydrogenase_ssu"/>
</dbReference>
<dbReference type="InterPro" id="IPR036991">
    <property type="entry name" value="Fe_hydrogenase_ssu_sf"/>
</dbReference>
<dbReference type="PROSITE" id="PS00198">
    <property type="entry name" value="4FE4S_FER_1"/>
    <property type="match status" value="1"/>
</dbReference>
<feature type="domain" description="4Fe-4S ferredoxin-type" evidence="4">
    <location>
        <begin position="14"/>
        <end position="33"/>
    </location>
</feature>
<evidence type="ECO:0000256" key="1">
    <source>
        <dbReference type="ARBA" id="ARBA00022723"/>
    </source>
</evidence>
<dbReference type="GO" id="GO:0046872">
    <property type="term" value="F:metal ion binding"/>
    <property type="evidence" value="ECO:0007669"/>
    <property type="project" value="UniProtKB-KW"/>
</dbReference>
<dbReference type="Gene3D" id="3.30.70.20">
    <property type="match status" value="1"/>
</dbReference>
<name>A0A9D1DVQ2_9FIRM</name>
<organism evidence="5 6">
    <name type="scientific">Candidatus Onthousia excrementipullorum</name>
    <dbReference type="NCBI Taxonomy" id="2840884"/>
    <lineage>
        <taxon>Bacteria</taxon>
        <taxon>Bacillati</taxon>
        <taxon>Bacillota</taxon>
        <taxon>Bacilli</taxon>
        <taxon>Candidatus Onthousia</taxon>
    </lineage>
</organism>
<sequence>MELNKAVRIDEDNPSIKRIKERCINCGRCKTICRDVVGINYDEKCKEAVCINCGQCILNCPVGALVPKYDYKRVLDYLHDTDKIVTISVAPAVRTSIGEGFGLESGTFLEKELVGALKEVGFDYVFDVTFGADMTVMEEAHELVDRLKNKKTLPMFTSCCPSWVKYLEIYHPDKLEHLSTVKSPIGIQSSVINTYFLKMMNIPKEKIVNVVVAPCTAKKFEIRRTEMGMDVCLTTSELVLLLKESGIDITKTKPQEFDSLLSKGSGAGLIFGRSGGVLESVLRCVNYIITGEDKIIDSLALEENEKSGTINKATINIGPYKLRVASIQGMKNVEEVLKDLDSYDFIEVMNCPLGCVSGGGQVLNTISKMDEINKKRALSLDSDDKNNSIRFCYKNPDVIDIYKTYLDYPNSPKAIKLIHTNFKDRSSILREKSL</sequence>
<dbReference type="Pfam" id="PF02256">
    <property type="entry name" value="Fe_hyd_SSU"/>
    <property type="match status" value="1"/>
</dbReference>
<dbReference type="GO" id="GO:0051536">
    <property type="term" value="F:iron-sulfur cluster binding"/>
    <property type="evidence" value="ECO:0007669"/>
    <property type="project" value="UniProtKB-KW"/>
</dbReference>
<dbReference type="InterPro" id="IPR004108">
    <property type="entry name" value="Fe_hydrogenase_lsu_C"/>
</dbReference>
<dbReference type="SUPFAM" id="SSF53920">
    <property type="entry name" value="Fe-only hydrogenase"/>
    <property type="match status" value="1"/>
</dbReference>
<evidence type="ECO:0000313" key="5">
    <source>
        <dbReference type="EMBL" id="HIR59867.1"/>
    </source>
</evidence>
<protein>
    <submittedName>
        <fullName evidence="5">Iron hydrogenase small subunit</fullName>
    </submittedName>
</protein>
<evidence type="ECO:0000256" key="3">
    <source>
        <dbReference type="ARBA" id="ARBA00023014"/>
    </source>
</evidence>
<dbReference type="Pfam" id="PF12800">
    <property type="entry name" value="Fer4_4"/>
    <property type="match status" value="2"/>
</dbReference>
<evidence type="ECO:0000259" key="4">
    <source>
        <dbReference type="PROSITE" id="PS51379"/>
    </source>
</evidence>
<dbReference type="Gene3D" id="4.10.260.20">
    <property type="entry name" value="Iron hydrogenase, small subunit"/>
    <property type="match status" value="1"/>
</dbReference>
<dbReference type="PROSITE" id="PS51379">
    <property type="entry name" value="4FE4S_FER_2"/>
    <property type="match status" value="2"/>
</dbReference>
<dbReference type="Proteomes" id="UP000824232">
    <property type="component" value="Unassembled WGS sequence"/>
</dbReference>
<keyword evidence="2" id="KW-0408">Iron</keyword>
<gene>
    <name evidence="5" type="ORF">IAB38_07530</name>
</gene>
<evidence type="ECO:0000256" key="2">
    <source>
        <dbReference type="ARBA" id="ARBA00023004"/>
    </source>
</evidence>
<dbReference type="Gene3D" id="3.40.50.1780">
    <property type="match status" value="1"/>
</dbReference>
<dbReference type="InterPro" id="IPR009016">
    <property type="entry name" value="Fe_hydrogenase"/>
</dbReference>